<keyword evidence="1" id="KW-0677">Repeat</keyword>
<evidence type="ECO:0000313" key="5">
    <source>
        <dbReference type="Proteomes" id="UP000675664"/>
    </source>
</evidence>
<dbReference type="RefSeq" id="WP_227019936.1">
    <property type="nucleotide sequence ID" value="NZ_JAGSND010000017.1"/>
</dbReference>
<dbReference type="PROSITE" id="PS51272">
    <property type="entry name" value="SLH"/>
    <property type="match status" value="3"/>
</dbReference>
<feature type="region of interest" description="Disordered" evidence="2">
    <location>
        <begin position="479"/>
        <end position="500"/>
    </location>
</feature>
<dbReference type="Proteomes" id="UP000675664">
    <property type="component" value="Unassembled WGS sequence"/>
</dbReference>
<dbReference type="PANTHER" id="PTHR43308:SF5">
    <property type="entry name" value="S-LAYER PROTEIN _ PEPTIDOGLYCAN ENDO-BETA-N-ACETYLGLUCOSAMINIDASE"/>
    <property type="match status" value="1"/>
</dbReference>
<comment type="caution">
    <text evidence="4">The sequence shown here is derived from an EMBL/GenBank/DDBJ whole genome shotgun (WGS) entry which is preliminary data.</text>
</comment>
<dbReference type="PANTHER" id="PTHR43308">
    <property type="entry name" value="OUTER MEMBRANE PROTEIN ALPHA-RELATED"/>
    <property type="match status" value="1"/>
</dbReference>
<dbReference type="AlphaFoldDB" id="A0A8J7W5N5"/>
<proteinExistence type="predicted"/>
<dbReference type="Gene3D" id="2.160.20.110">
    <property type="match status" value="2"/>
</dbReference>
<evidence type="ECO:0000259" key="3">
    <source>
        <dbReference type="PROSITE" id="PS51272"/>
    </source>
</evidence>
<dbReference type="Pfam" id="PF07581">
    <property type="entry name" value="Glug"/>
    <property type="match status" value="1"/>
</dbReference>
<evidence type="ECO:0000256" key="2">
    <source>
        <dbReference type="SAM" id="MobiDB-lite"/>
    </source>
</evidence>
<dbReference type="Pfam" id="PF00395">
    <property type="entry name" value="SLH"/>
    <property type="match status" value="3"/>
</dbReference>
<keyword evidence="5" id="KW-1185">Reference proteome</keyword>
<gene>
    <name evidence="4" type="ORF">KCX82_18115</name>
</gene>
<protein>
    <submittedName>
        <fullName evidence="4">S-layer homology domain-containing protein</fullName>
    </submittedName>
</protein>
<sequence length="914" mass="94954">MKKQQKTITSFILTLALVLGLFTFGPNVGEAHASAAAWNGTDISESLSGDGSFTSPYAISSGADLAYLAYSVNNGNSYSEKYIELSTDIDLGGHNWTPIGISSGIYFSGNFDGNHHTISGLTITNSAPSTFYQGLFAYIRSGVITDVNLTDVSINTIAYHVGGLVGSMQNSTVSGISVTGEIIGNSVVGGIAGSINSVGPDIFGTISSSSDICTISSIGTDSWDGDAGGIVGSNNKGKISACAAEGFVSGNTRVGGLIGGNADGCIEHSYSTADVNATGMFVGGLVGSSTDFSAAPEIISCYATGNVSGDSGTVGGLAGITVNTKILKSYAAGSVSSGSSNAGGLVGAHQNNSVIESCYATGSILQGDQAGGLVGSTFMASVVSSYAIGYISPGAMVSGGLAGVVTLTTFSGCFWDTETSGTDNAFAVGTNTGNTGTSTAIMTLNSSIYEAAGWDFSNTWNMGTGSYLYPVFGTNGTPVVPPGPAPGGTGSSGGSSSGDTPVKIDGLTKMSVTGKTESIDGVKTLVFTPDPGKLKTFIETAKDNSEIKIPYAGTSNSIGGAFSGDAIKLMADKNISIGLEMNDILYQIPANAIDFKRAASIMNRSADLSGLEIRIVIQDANHEKDEKIKAVLQSQNFTSPMPAVEFKLIAVNTATGASSSLNQFIDYIERVIKLPDNVDPSKISTGVLCKEAGKLVHVPTKITEKNGKYYAVVKSYTNGILLFIENTFSFRDIENHWSRNEVREMGDRLVVTGVGGSLFEPDREITRAEFAAIMVRALGLAATEENAQFKDVKQGEWYEEYINTAVSSGILKGYGDGTARPLNLITREEAMAIIARSMNITGMDPSIEAGDTEKLLSSFRDAGKASSWAKDDIVSCVKTQVVTGSNGYLKPRDEITRAQVAAIVQRLMHKSALI</sequence>
<reference evidence="4" key="1">
    <citation type="submission" date="2021-04" db="EMBL/GenBank/DDBJ databases">
        <title>Sinoanaerobacter chloroacetimidivorans sp. nov., an obligate anaerobic bacterium isolated from anaerobic sludge.</title>
        <authorList>
            <person name="Bao Y."/>
        </authorList>
    </citation>
    <scope>NUCLEOTIDE SEQUENCE</scope>
    <source>
        <strain evidence="4">BAD-6</strain>
    </source>
</reference>
<name>A0A8J7W5N5_9FIRM</name>
<feature type="domain" description="SLH" evidence="3">
    <location>
        <begin position="725"/>
        <end position="784"/>
    </location>
</feature>
<dbReference type="InterPro" id="IPR011493">
    <property type="entry name" value="GLUG"/>
</dbReference>
<feature type="domain" description="SLH" evidence="3">
    <location>
        <begin position="785"/>
        <end position="848"/>
    </location>
</feature>
<feature type="domain" description="SLH" evidence="3">
    <location>
        <begin position="856"/>
        <end position="914"/>
    </location>
</feature>
<reference evidence="4" key="2">
    <citation type="submission" date="2021-04" db="EMBL/GenBank/DDBJ databases">
        <authorList>
            <person name="Liu J."/>
        </authorList>
    </citation>
    <scope>NUCLEOTIDE SEQUENCE</scope>
    <source>
        <strain evidence="4">BAD-6</strain>
    </source>
</reference>
<feature type="compositionally biased region" description="Gly residues" evidence="2">
    <location>
        <begin position="486"/>
        <end position="496"/>
    </location>
</feature>
<accession>A0A8J7W5N5</accession>
<evidence type="ECO:0000313" key="4">
    <source>
        <dbReference type="EMBL" id="MBR0599803.1"/>
    </source>
</evidence>
<organism evidence="4 5">
    <name type="scientific">Sinanaerobacter chloroacetimidivorans</name>
    <dbReference type="NCBI Taxonomy" id="2818044"/>
    <lineage>
        <taxon>Bacteria</taxon>
        <taxon>Bacillati</taxon>
        <taxon>Bacillota</taxon>
        <taxon>Clostridia</taxon>
        <taxon>Peptostreptococcales</taxon>
        <taxon>Anaerovoracaceae</taxon>
        <taxon>Sinanaerobacter</taxon>
    </lineage>
</organism>
<dbReference type="InterPro" id="IPR001119">
    <property type="entry name" value="SLH_dom"/>
</dbReference>
<dbReference type="EMBL" id="JAGSND010000017">
    <property type="protein sequence ID" value="MBR0599803.1"/>
    <property type="molecule type" value="Genomic_DNA"/>
</dbReference>
<evidence type="ECO:0000256" key="1">
    <source>
        <dbReference type="ARBA" id="ARBA00022737"/>
    </source>
</evidence>
<dbReference type="InterPro" id="IPR051465">
    <property type="entry name" value="Cell_Envelope_Struct_Comp"/>
</dbReference>